<dbReference type="SUPFAM" id="SSF51161">
    <property type="entry name" value="Trimeric LpxA-like enzymes"/>
    <property type="match status" value="1"/>
</dbReference>
<name>A0A0D8FUE9_9ACTN</name>
<dbReference type="Proteomes" id="UP000032336">
    <property type="component" value="Unassembled WGS sequence"/>
</dbReference>
<dbReference type="PATRIC" id="fig|1121877.4.peg.2621"/>
<dbReference type="PANTHER" id="PTHR13061">
    <property type="entry name" value="DYNACTIN SUBUNIT P25"/>
    <property type="match status" value="1"/>
</dbReference>
<proteinExistence type="predicted"/>
<dbReference type="InterPro" id="IPR011004">
    <property type="entry name" value="Trimer_LpxA-like_sf"/>
</dbReference>
<dbReference type="EMBL" id="JXUW01000026">
    <property type="protein sequence ID" value="KJE75877.1"/>
    <property type="molecule type" value="Genomic_DNA"/>
</dbReference>
<dbReference type="InterPro" id="IPR047324">
    <property type="entry name" value="LbH_gamma_CA-like"/>
</dbReference>
<dbReference type="CDD" id="cd04645">
    <property type="entry name" value="LbH_gamma_CA_like"/>
    <property type="match status" value="1"/>
</dbReference>
<organism evidence="1 2">
    <name type="scientific">Ferrimicrobium acidiphilum DSM 19497</name>
    <dbReference type="NCBI Taxonomy" id="1121877"/>
    <lineage>
        <taxon>Bacteria</taxon>
        <taxon>Bacillati</taxon>
        <taxon>Actinomycetota</taxon>
        <taxon>Acidimicrobiia</taxon>
        <taxon>Acidimicrobiales</taxon>
        <taxon>Acidimicrobiaceae</taxon>
        <taxon>Ferrimicrobium</taxon>
    </lineage>
</organism>
<reference evidence="1 2" key="1">
    <citation type="submission" date="2015-01" db="EMBL/GenBank/DDBJ databases">
        <title>Draft genome of the acidophilic iron oxidizer Ferrimicrobium acidiphilum strain T23.</title>
        <authorList>
            <person name="Poehlein A."/>
            <person name="Eisen S."/>
            <person name="Schloemann M."/>
            <person name="Johnson B.D."/>
            <person name="Daniel R."/>
            <person name="Muehling M."/>
        </authorList>
    </citation>
    <scope>NUCLEOTIDE SEQUENCE [LARGE SCALE GENOMIC DNA]</scope>
    <source>
        <strain evidence="1 2">T23</strain>
    </source>
</reference>
<accession>A0A0D8FUE9</accession>
<gene>
    <name evidence="1" type="primary">caiE</name>
    <name evidence="1" type="ORF">FEAC_23560</name>
</gene>
<dbReference type="AlphaFoldDB" id="A0A0D8FUE9"/>
<dbReference type="InterPro" id="IPR050484">
    <property type="entry name" value="Transf_Hexapept/Carb_Anhydrase"/>
</dbReference>
<dbReference type="PANTHER" id="PTHR13061:SF29">
    <property type="entry name" value="GAMMA CARBONIC ANHYDRASE-LIKE 1, MITOCHONDRIAL-RELATED"/>
    <property type="match status" value="1"/>
</dbReference>
<protein>
    <submittedName>
        <fullName evidence="1">Carnitine operon protein CaiE</fullName>
    </submittedName>
</protein>
<keyword evidence="2" id="KW-1185">Reference proteome</keyword>
<evidence type="ECO:0000313" key="2">
    <source>
        <dbReference type="Proteomes" id="UP000032336"/>
    </source>
</evidence>
<comment type="caution">
    <text evidence="1">The sequence shown here is derived from an EMBL/GenBank/DDBJ whole genome shotgun (WGS) entry which is preliminary data.</text>
</comment>
<dbReference type="STRING" id="1121877.FEAC_23560"/>
<evidence type="ECO:0000313" key="1">
    <source>
        <dbReference type="EMBL" id="KJE75877.1"/>
    </source>
</evidence>
<sequence length="183" mass="19326">MVAGVFRYPGYMPIYSLGGQVPEIASTAFVHPDAVIIGSVVIGEQASVWPKAVLRGDYGRIEVGDRTSIQDGSVIHATAELPTVVGAECVVGHLVHLEGCIVEDHCLIGSASVVLHRVRVHEHALVGANAMVTNDTVVPSFAMALGVPATIFPDRVSKGAFAQAVALYVANGQRYRSELVRLA</sequence>
<dbReference type="Gene3D" id="2.160.10.10">
    <property type="entry name" value="Hexapeptide repeat proteins"/>
    <property type="match status" value="1"/>
</dbReference>
<dbReference type="eggNOG" id="COG0663">
    <property type="taxonomic scope" value="Bacteria"/>
</dbReference>